<evidence type="ECO:0000313" key="5">
    <source>
        <dbReference type="Proteomes" id="UP000002572"/>
    </source>
</evidence>
<feature type="domain" description="Thioredoxin-like fold" evidence="3">
    <location>
        <begin position="3"/>
        <end position="76"/>
    </location>
</feature>
<dbReference type="KEGG" id="din:Selin_0373"/>
<dbReference type="PANTHER" id="PTHR36450">
    <property type="entry name" value="THIOREDOXIN"/>
    <property type="match status" value="1"/>
</dbReference>
<dbReference type="Gene3D" id="3.40.30.10">
    <property type="entry name" value="Glutaredoxin"/>
    <property type="match status" value="1"/>
</dbReference>
<reference evidence="4 5" key="1">
    <citation type="submission" date="2010-12" db="EMBL/GenBank/DDBJ databases">
        <title>Complete sequence of Desulfurispirillum indicum S5.</title>
        <authorList>
            <consortium name="US DOE Joint Genome Institute"/>
            <person name="Lucas S."/>
            <person name="Copeland A."/>
            <person name="Lapidus A."/>
            <person name="Cheng J.-F."/>
            <person name="Goodwin L."/>
            <person name="Pitluck S."/>
            <person name="Chertkov O."/>
            <person name="Held B."/>
            <person name="Detter J.C."/>
            <person name="Han C."/>
            <person name="Tapia R."/>
            <person name="Land M."/>
            <person name="Hauser L."/>
            <person name="Kyrpides N."/>
            <person name="Ivanova N."/>
            <person name="Mikhailova N."/>
            <person name="Haggblom M."/>
            <person name="Rauschenbach I."/>
            <person name="Bini E."/>
            <person name="Woyke T."/>
        </authorList>
    </citation>
    <scope>NUCLEOTIDE SEQUENCE [LARGE SCALE GENOMIC DNA]</scope>
    <source>
        <strain evidence="5">ATCC BAA-1389 / DSM 22839 / S5</strain>
    </source>
</reference>
<dbReference type="AlphaFoldDB" id="E6W751"/>
<dbReference type="eggNOG" id="COG0526">
    <property type="taxonomic scope" value="Bacteria"/>
</dbReference>
<feature type="active site" description="Nucleophile" evidence="1">
    <location>
        <position position="11"/>
    </location>
</feature>
<evidence type="ECO:0000256" key="2">
    <source>
        <dbReference type="PIRSR" id="PIRSR037031-51"/>
    </source>
</evidence>
<dbReference type="InterPro" id="IPR005243">
    <property type="entry name" value="THIRX-like_proc"/>
</dbReference>
<dbReference type="EMBL" id="CP002432">
    <property type="protein sequence ID" value="ADU65129.1"/>
    <property type="molecule type" value="Genomic_DNA"/>
</dbReference>
<protein>
    <submittedName>
        <fullName evidence="4">Redox-active disulfide protein 2</fullName>
    </submittedName>
</protein>
<gene>
    <name evidence="4" type="ordered locus">Selin_0373</name>
</gene>
<dbReference type="Pfam" id="PF13192">
    <property type="entry name" value="Thioredoxin_3"/>
    <property type="match status" value="1"/>
</dbReference>
<dbReference type="InParanoid" id="E6W751"/>
<dbReference type="PIRSF" id="PIRSF037031">
    <property type="entry name" value="Redox_disulphide_2"/>
    <property type="match status" value="1"/>
</dbReference>
<evidence type="ECO:0000256" key="1">
    <source>
        <dbReference type="PIRSR" id="PIRSR037031-50"/>
    </source>
</evidence>
<feature type="active site" description="Nucleophile" evidence="1">
    <location>
        <position position="14"/>
    </location>
</feature>
<sequence length="77" mass="8263">MKKLQILGTGCAKCRQLTANAQKAIEESGADYELEKITDINEIVKMGVMMTPGVAIDGELKSTGKLLSPADIKKLLV</sequence>
<evidence type="ECO:0000313" key="4">
    <source>
        <dbReference type="EMBL" id="ADU65129.1"/>
    </source>
</evidence>
<dbReference type="RefSeq" id="WP_013505018.1">
    <property type="nucleotide sequence ID" value="NC_014836.1"/>
</dbReference>
<dbReference type="InterPro" id="IPR012336">
    <property type="entry name" value="Thioredoxin-like_fold"/>
</dbReference>
<evidence type="ECO:0000259" key="3">
    <source>
        <dbReference type="Pfam" id="PF13192"/>
    </source>
</evidence>
<keyword evidence="2" id="KW-0676">Redox-active center</keyword>
<organism evidence="4 5">
    <name type="scientific">Desulfurispirillum indicum (strain ATCC BAA-1389 / DSM 22839 / S5)</name>
    <dbReference type="NCBI Taxonomy" id="653733"/>
    <lineage>
        <taxon>Bacteria</taxon>
        <taxon>Pseudomonadati</taxon>
        <taxon>Chrysiogenota</taxon>
        <taxon>Chrysiogenia</taxon>
        <taxon>Chrysiogenales</taxon>
        <taxon>Chrysiogenaceae</taxon>
        <taxon>Desulfurispirillum</taxon>
    </lineage>
</organism>
<accession>E6W751</accession>
<dbReference type="STRING" id="653733.Selin_0373"/>
<keyword evidence="5" id="KW-1185">Reference proteome</keyword>
<keyword evidence="2" id="KW-1015">Disulfide bond</keyword>
<dbReference type="OrthoDB" id="9800630at2"/>
<name>E6W751_DESIS</name>
<dbReference type="SUPFAM" id="SSF52833">
    <property type="entry name" value="Thioredoxin-like"/>
    <property type="match status" value="1"/>
</dbReference>
<dbReference type="Proteomes" id="UP000002572">
    <property type="component" value="Chromosome"/>
</dbReference>
<feature type="disulfide bond" description="Redox-active" evidence="2">
    <location>
        <begin position="11"/>
        <end position="14"/>
    </location>
</feature>
<dbReference type="PANTHER" id="PTHR36450:SF1">
    <property type="entry name" value="THIOREDOXIN"/>
    <property type="match status" value="1"/>
</dbReference>
<dbReference type="InterPro" id="IPR036249">
    <property type="entry name" value="Thioredoxin-like_sf"/>
</dbReference>
<dbReference type="HOGENOM" id="CLU_090389_18_2_0"/>
<proteinExistence type="predicted"/>
<dbReference type="NCBIfam" id="TIGR00412">
    <property type="entry name" value="redox_disulf_2"/>
    <property type="match status" value="1"/>
</dbReference>